<evidence type="ECO:0000256" key="4">
    <source>
        <dbReference type="PIRSR" id="PIRSR000097-1"/>
    </source>
</evidence>
<evidence type="ECO:0000313" key="9">
    <source>
        <dbReference type="Proteomes" id="UP000482960"/>
    </source>
</evidence>
<evidence type="ECO:0000256" key="2">
    <source>
        <dbReference type="ARBA" id="ARBA00022857"/>
    </source>
</evidence>
<dbReference type="PIRSF" id="PIRSF000097">
    <property type="entry name" value="AKR"/>
    <property type="match status" value="1"/>
</dbReference>
<dbReference type="RefSeq" id="WP_246278404.1">
    <property type="nucleotide sequence ID" value="NZ_BAABJB010000020.1"/>
</dbReference>
<evidence type="ECO:0000256" key="3">
    <source>
        <dbReference type="ARBA" id="ARBA00023002"/>
    </source>
</evidence>
<dbReference type="EMBL" id="BLPG01000001">
    <property type="protein sequence ID" value="GFJ94718.1"/>
    <property type="molecule type" value="Genomic_DNA"/>
</dbReference>
<keyword evidence="9" id="KW-1185">Reference proteome</keyword>
<dbReference type="InterPro" id="IPR020471">
    <property type="entry name" value="AKR"/>
</dbReference>
<dbReference type="AlphaFoldDB" id="A0A6V8LIP8"/>
<dbReference type="FunFam" id="3.20.20.100:FF:000002">
    <property type="entry name" value="2,5-diketo-D-gluconic acid reductase A"/>
    <property type="match status" value="1"/>
</dbReference>
<dbReference type="PANTHER" id="PTHR43827">
    <property type="entry name" value="2,5-DIKETO-D-GLUCONIC ACID REDUCTASE"/>
    <property type="match status" value="1"/>
</dbReference>
<reference evidence="8 9" key="2">
    <citation type="submission" date="2020-03" db="EMBL/GenBank/DDBJ databases">
        <authorList>
            <person name="Ichikawa N."/>
            <person name="Kimura A."/>
            <person name="Kitahashi Y."/>
            <person name="Uohara A."/>
        </authorList>
    </citation>
    <scope>NUCLEOTIDE SEQUENCE [LARGE SCALE GENOMIC DNA]</scope>
    <source>
        <strain evidence="8 9">NBRC 108638</strain>
    </source>
</reference>
<dbReference type="Pfam" id="PF00248">
    <property type="entry name" value="Aldo_ket_red"/>
    <property type="match status" value="1"/>
</dbReference>
<reference evidence="8 9" key="1">
    <citation type="submission" date="2020-03" db="EMBL/GenBank/DDBJ databases">
        <title>Whole genome shotgun sequence of Phytohabitans rumicis NBRC 108638.</title>
        <authorList>
            <person name="Komaki H."/>
            <person name="Tamura T."/>
        </authorList>
    </citation>
    <scope>NUCLEOTIDE SEQUENCE [LARGE SCALE GENOMIC DNA]</scope>
    <source>
        <strain evidence="8 9">NBRC 108638</strain>
    </source>
</reference>
<comment type="similarity">
    <text evidence="1">Belongs to the aldo/keto reductase family.</text>
</comment>
<dbReference type="GO" id="GO:0016616">
    <property type="term" value="F:oxidoreductase activity, acting on the CH-OH group of donors, NAD or NADP as acceptor"/>
    <property type="evidence" value="ECO:0007669"/>
    <property type="project" value="UniProtKB-ARBA"/>
</dbReference>
<sequence length="255" mass="28284">MTQPSVKVAPDLDMPLLGFGTWQLPGEQAYEPVRVALATGYRHLDTATMYRNEAQVGRALSGSGVPREEVFVTTKLPAERVGRERETITASLRALGIDRLDLWLVHWPPNGAARPETWREFVAAKADGLTRAIGVSNYSIAQIDELIDATGEAPVVNQIPYSPALHDPKLLAEHRERGVVVEGYSPFRRSNLREPVFGQIAQAHGVTAPQVILRWHLQHEIVVIPKSATPERIRQNFDVSGFTLTDEEMARIDAV</sequence>
<dbReference type="CDD" id="cd19071">
    <property type="entry name" value="AKR_AKR1-5-like"/>
    <property type="match status" value="1"/>
</dbReference>
<proteinExistence type="inferred from homology"/>
<evidence type="ECO:0000256" key="5">
    <source>
        <dbReference type="PIRSR" id="PIRSR000097-2"/>
    </source>
</evidence>
<feature type="binding site" evidence="5">
    <location>
        <position position="106"/>
    </location>
    <ligand>
        <name>substrate</name>
    </ligand>
</feature>
<gene>
    <name evidence="8" type="ORF">Prum_083600</name>
</gene>
<evidence type="ECO:0000313" key="8">
    <source>
        <dbReference type="EMBL" id="GFJ94718.1"/>
    </source>
</evidence>
<evidence type="ECO:0000256" key="1">
    <source>
        <dbReference type="ARBA" id="ARBA00007905"/>
    </source>
</evidence>
<evidence type="ECO:0000259" key="7">
    <source>
        <dbReference type="Pfam" id="PF00248"/>
    </source>
</evidence>
<dbReference type="Proteomes" id="UP000482960">
    <property type="component" value="Unassembled WGS sequence"/>
</dbReference>
<dbReference type="InterPro" id="IPR023210">
    <property type="entry name" value="NADP_OxRdtase_dom"/>
</dbReference>
<dbReference type="PRINTS" id="PR00069">
    <property type="entry name" value="ALDKETRDTASE"/>
</dbReference>
<comment type="caution">
    <text evidence="8">The sequence shown here is derived from an EMBL/GenBank/DDBJ whole genome shotgun (WGS) entry which is preliminary data.</text>
</comment>
<dbReference type="Gene3D" id="3.20.20.100">
    <property type="entry name" value="NADP-dependent oxidoreductase domain"/>
    <property type="match status" value="1"/>
</dbReference>
<organism evidence="8 9">
    <name type="scientific">Phytohabitans rumicis</name>
    <dbReference type="NCBI Taxonomy" id="1076125"/>
    <lineage>
        <taxon>Bacteria</taxon>
        <taxon>Bacillati</taxon>
        <taxon>Actinomycetota</taxon>
        <taxon>Actinomycetes</taxon>
        <taxon>Micromonosporales</taxon>
        <taxon>Micromonosporaceae</taxon>
    </lineage>
</organism>
<feature type="active site" description="Proton donor" evidence="4">
    <location>
        <position position="50"/>
    </location>
</feature>
<dbReference type="PROSITE" id="PS00798">
    <property type="entry name" value="ALDOKETO_REDUCTASE_1"/>
    <property type="match status" value="1"/>
</dbReference>
<protein>
    <submittedName>
        <fullName evidence="8">Oxidoreductase</fullName>
    </submittedName>
</protein>
<name>A0A6V8LIP8_9ACTN</name>
<accession>A0A6V8LIP8</accession>
<dbReference type="PROSITE" id="PS00062">
    <property type="entry name" value="ALDOKETO_REDUCTASE_2"/>
    <property type="match status" value="1"/>
</dbReference>
<dbReference type="PROSITE" id="PS00063">
    <property type="entry name" value="ALDOKETO_REDUCTASE_3"/>
    <property type="match status" value="1"/>
</dbReference>
<dbReference type="PANTHER" id="PTHR43827:SF3">
    <property type="entry name" value="NADP-DEPENDENT OXIDOREDUCTASE DOMAIN-CONTAINING PROTEIN"/>
    <property type="match status" value="1"/>
</dbReference>
<dbReference type="InterPro" id="IPR018170">
    <property type="entry name" value="Aldo/ket_reductase_CS"/>
</dbReference>
<keyword evidence="3" id="KW-0560">Oxidoreductase</keyword>
<feature type="domain" description="NADP-dependent oxidoreductase" evidence="7">
    <location>
        <begin position="17"/>
        <end position="255"/>
    </location>
</feature>
<dbReference type="SUPFAM" id="SSF51430">
    <property type="entry name" value="NAD(P)-linked oxidoreductase"/>
    <property type="match status" value="1"/>
</dbReference>
<dbReference type="InterPro" id="IPR036812">
    <property type="entry name" value="NAD(P)_OxRdtase_dom_sf"/>
</dbReference>
<keyword evidence="2" id="KW-0521">NADP</keyword>
<evidence type="ECO:0000256" key="6">
    <source>
        <dbReference type="PIRSR" id="PIRSR000097-3"/>
    </source>
</evidence>
<feature type="site" description="Lowers pKa of active site Tyr" evidence="6">
    <location>
        <position position="75"/>
    </location>
</feature>